<evidence type="ECO:0000256" key="1">
    <source>
        <dbReference type="ARBA" id="ARBA00000427"/>
    </source>
</evidence>
<evidence type="ECO:0000259" key="6">
    <source>
        <dbReference type="Pfam" id="PF14873"/>
    </source>
</evidence>
<dbReference type="EMBL" id="BAABAK010000001">
    <property type="protein sequence ID" value="GAA3950426.1"/>
    <property type="molecule type" value="Genomic_DNA"/>
</dbReference>
<dbReference type="SUPFAM" id="SSF50939">
    <property type="entry name" value="Sialidases"/>
    <property type="match status" value="1"/>
</dbReference>
<feature type="domain" description="Sialidase N-terminal" evidence="6">
    <location>
        <begin position="36"/>
        <end position="155"/>
    </location>
</feature>
<evidence type="ECO:0000259" key="5">
    <source>
        <dbReference type="Pfam" id="PF13088"/>
    </source>
</evidence>
<evidence type="ECO:0000313" key="8">
    <source>
        <dbReference type="Proteomes" id="UP001501081"/>
    </source>
</evidence>
<dbReference type="InterPro" id="IPR026856">
    <property type="entry name" value="Sialidase_fam"/>
</dbReference>
<evidence type="ECO:0000256" key="2">
    <source>
        <dbReference type="ARBA" id="ARBA00009348"/>
    </source>
</evidence>
<comment type="similarity">
    <text evidence="2">Belongs to the glycosyl hydrolase 33 family.</text>
</comment>
<dbReference type="PANTHER" id="PTHR10628:SF30">
    <property type="entry name" value="EXO-ALPHA-SIALIDASE"/>
    <property type="match status" value="1"/>
</dbReference>
<accession>A0ABP7NML4</accession>
<dbReference type="InterPro" id="IPR029456">
    <property type="entry name" value="Sialidase_N"/>
</dbReference>
<dbReference type="Gene3D" id="2.60.40.1290">
    <property type="match status" value="1"/>
</dbReference>
<name>A0ABP7NML4_9SPHI</name>
<organism evidence="7 8">
    <name type="scientific">Pedobacter ginsengiterrae</name>
    <dbReference type="NCBI Taxonomy" id="871696"/>
    <lineage>
        <taxon>Bacteria</taxon>
        <taxon>Pseudomonadati</taxon>
        <taxon>Bacteroidota</taxon>
        <taxon>Sphingobacteriia</taxon>
        <taxon>Sphingobacteriales</taxon>
        <taxon>Sphingobacteriaceae</taxon>
        <taxon>Pedobacter</taxon>
    </lineage>
</organism>
<dbReference type="EC" id="3.2.1.18" evidence="3"/>
<sequence>MLKSTKKNMKQIKMSLGLLIVFTLFTLRTFSSVGITITASSPVIPVLKGMESNELLSLRIYVPAGEKEISFTNISSILNPDGLKSIEKIDVFFTQNEPFFATKNKLASINPTSSKLNLPINLKLKPGVNYLWLSAKLKETADIDSKIEFHVSQVEDADSKKYEVIEESDGYIKRIGVAVLRAGDNGVNTYRIPGIVTTDKGSLIAVYDIRYQNSKDLPGNIDVGLSRSTNGGKTWEPMKVIMDMGEPNENNGIGDPAVLFDPVTKKIWVIALWSKGNRSIAGSRPGLSEDVTGQMVLVSSDDDGLTWSSPKNITSTTKNPKWNLFFNGPGSGIAMANGKIVFAAQYWDENAMPHSTLVYSADHGKTWKTEYGPKSNTTEAQLIETVQGTLMLNMRDNRGRYRSVATTTDMGKTWTEHHTSYKALQDPVCMASFIKAKVSIKGKQKDVVFFGNDNTQSDRYNLTIKASLDLGESWIKKNELLIDERRFYGYSSLTMVDDKTVGFFYEGAKDLYFVRIPVNEIVK</sequence>
<dbReference type="InterPro" id="IPR036278">
    <property type="entry name" value="Sialidase_sf"/>
</dbReference>
<comment type="caution">
    <text evidence="7">The sequence shown here is derived from an EMBL/GenBank/DDBJ whole genome shotgun (WGS) entry which is preliminary data.</text>
</comment>
<keyword evidence="4" id="KW-0677">Repeat</keyword>
<dbReference type="Pfam" id="PF14873">
    <property type="entry name" value="BNR_assoc_N"/>
    <property type="match status" value="1"/>
</dbReference>
<dbReference type="CDD" id="cd15482">
    <property type="entry name" value="Sialidase_non-viral"/>
    <property type="match status" value="1"/>
</dbReference>
<dbReference type="Proteomes" id="UP001501081">
    <property type="component" value="Unassembled WGS sequence"/>
</dbReference>
<dbReference type="Gene3D" id="2.120.10.10">
    <property type="match status" value="1"/>
</dbReference>
<dbReference type="Pfam" id="PF13088">
    <property type="entry name" value="BNR_2"/>
    <property type="match status" value="1"/>
</dbReference>
<reference evidence="8" key="1">
    <citation type="journal article" date="2019" name="Int. J. Syst. Evol. Microbiol.">
        <title>The Global Catalogue of Microorganisms (GCM) 10K type strain sequencing project: providing services to taxonomists for standard genome sequencing and annotation.</title>
        <authorList>
            <consortium name="The Broad Institute Genomics Platform"/>
            <consortium name="The Broad Institute Genome Sequencing Center for Infectious Disease"/>
            <person name="Wu L."/>
            <person name="Ma J."/>
        </authorList>
    </citation>
    <scope>NUCLEOTIDE SEQUENCE [LARGE SCALE GENOMIC DNA]</scope>
    <source>
        <strain evidence="8">JCM 17338</strain>
    </source>
</reference>
<evidence type="ECO:0000256" key="4">
    <source>
        <dbReference type="ARBA" id="ARBA00022737"/>
    </source>
</evidence>
<evidence type="ECO:0000256" key="3">
    <source>
        <dbReference type="ARBA" id="ARBA00012733"/>
    </source>
</evidence>
<dbReference type="InterPro" id="IPR008377">
    <property type="entry name" value="Sialidase_trypan"/>
</dbReference>
<feature type="domain" description="Sialidase" evidence="5">
    <location>
        <begin position="219"/>
        <end position="498"/>
    </location>
</feature>
<gene>
    <name evidence="7" type="ORF">GCM10022246_01180</name>
</gene>
<dbReference type="InterPro" id="IPR011040">
    <property type="entry name" value="Sialidase"/>
</dbReference>
<dbReference type="PRINTS" id="PR01803">
    <property type="entry name" value="TCSIALIDASE"/>
</dbReference>
<keyword evidence="8" id="KW-1185">Reference proteome</keyword>
<comment type="catalytic activity">
    <reaction evidence="1">
        <text>Hydrolysis of alpha-(2-&gt;3)-, alpha-(2-&gt;6)-, alpha-(2-&gt;8)- glycosidic linkages of terminal sialic acid residues in oligosaccharides, glycoproteins, glycolipids, colominic acid and synthetic substrates.</text>
        <dbReference type="EC" id="3.2.1.18"/>
    </reaction>
</comment>
<protein>
    <recommendedName>
        <fullName evidence="3">exo-alpha-sialidase</fullName>
        <ecNumber evidence="3">3.2.1.18</ecNumber>
    </recommendedName>
</protein>
<proteinExistence type="inferred from homology"/>
<dbReference type="PANTHER" id="PTHR10628">
    <property type="entry name" value="SIALIDASE"/>
    <property type="match status" value="1"/>
</dbReference>
<evidence type="ECO:0000313" key="7">
    <source>
        <dbReference type="EMBL" id="GAA3950426.1"/>
    </source>
</evidence>